<evidence type="ECO:0000313" key="3">
    <source>
        <dbReference type="Proteomes" id="UP000824037"/>
    </source>
</evidence>
<dbReference type="InterPro" id="IPR000835">
    <property type="entry name" value="HTH_MarR-typ"/>
</dbReference>
<comment type="caution">
    <text evidence="2">The sequence shown here is derived from an EMBL/GenBank/DDBJ whole genome shotgun (WGS) entry which is preliminary data.</text>
</comment>
<proteinExistence type="predicted"/>
<dbReference type="EMBL" id="DXBY01000224">
    <property type="protein sequence ID" value="HIZ36709.1"/>
    <property type="molecule type" value="Genomic_DNA"/>
</dbReference>
<gene>
    <name evidence="2" type="ORF">H9815_13100</name>
</gene>
<dbReference type="PANTHER" id="PTHR33164">
    <property type="entry name" value="TRANSCRIPTIONAL REGULATOR, MARR FAMILY"/>
    <property type="match status" value="1"/>
</dbReference>
<organism evidence="2 3">
    <name type="scientific">Candidatus Ruania gallistercoris</name>
    <dbReference type="NCBI Taxonomy" id="2838746"/>
    <lineage>
        <taxon>Bacteria</taxon>
        <taxon>Bacillati</taxon>
        <taxon>Actinomycetota</taxon>
        <taxon>Actinomycetes</taxon>
        <taxon>Micrococcales</taxon>
        <taxon>Ruaniaceae</taxon>
        <taxon>Ruania</taxon>
    </lineage>
</organism>
<protein>
    <submittedName>
        <fullName evidence="2">MarR family winged helix-turn-helix transcriptional regulator</fullName>
    </submittedName>
</protein>
<sequence length="153" mass="16621">MTGPDPAQGGPGRALFRFVRHWSRRATSGDTAAGAHGRDVWVTEAVHALAKDGRPEVTVNDVAAELGIDQSGASRMLTDATSHGYLDIAPSLVDGRRRATALTPVGRELLESAHAWQEQVFTRLTQDWTERERAEFHRGMLRLIAASHDDAAG</sequence>
<dbReference type="GO" id="GO:0003700">
    <property type="term" value="F:DNA-binding transcription factor activity"/>
    <property type="evidence" value="ECO:0007669"/>
    <property type="project" value="InterPro"/>
</dbReference>
<reference evidence="2" key="2">
    <citation type="submission" date="2021-04" db="EMBL/GenBank/DDBJ databases">
        <authorList>
            <person name="Gilroy R."/>
        </authorList>
    </citation>
    <scope>NUCLEOTIDE SEQUENCE</scope>
    <source>
        <strain evidence="2">ChiGjej4B4-7305</strain>
    </source>
</reference>
<name>A0A9D2EFH2_9MICO</name>
<evidence type="ECO:0000313" key="2">
    <source>
        <dbReference type="EMBL" id="HIZ36709.1"/>
    </source>
</evidence>
<dbReference type="SUPFAM" id="SSF46785">
    <property type="entry name" value="Winged helix' DNA-binding domain"/>
    <property type="match status" value="1"/>
</dbReference>
<dbReference type="Pfam" id="PF12802">
    <property type="entry name" value="MarR_2"/>
    <property type="match status" value="1"/>
</dbReference>
<dbReference type="InterPro" id="IPR039422">
    <property type="entry name" value="MarR/SlyA-like"/>
</dbReference>
<dbReference type="PANTHER" id="PTHR33164:SF57">
    <property type="entry name" value="MARR-FAMILY TRANSCRIPTIONAL REGULATOR"/>
    <property type="match status" value="1"/>
</dbReference>
<dbReference type="InterPro" id="IPR036390">
    <property type="entry name" value="WH_DNA-bd_sf"/>
</dbReference>
<dbReference type="AlphaFoldDB" id="A0A9D2EFH2"/>
<reference evidence="2" key="1">
    <citation type="journal article" date="2021" name="PeerJ">
        <title>Extensive microbial diversity within the chicken gut microbiome revealed by metagenomics and culture.</title>
        <authorList>
            <person name="Gilroy R."/>
            <person name="Ravi A."/>
            <person name="Getino M."/>
            <person name="Pursley I."/>
            <person name="Horton D.L."/>
            <person name="Alikhan N.F."/>
            <person name="Baker D."/>
            <person name="Gharbi K."/>
            <person name="Hall N."/>
            <person name="Watson M."/>
            <person name="Adriaenssens E.M."/>
            <person name="Foster-Nyarko E."/>
            <person name="Jarju S."/>
            <person name="Secka A."/>
            <person name="Antonio M."/>
            <person name="Oren A."/>
            <person name="Chaudhuri R.R."/>
            <person name="La Ragione R."/>
            <person name="Hildebrand F."/>
            <person name="Pallen M.J."/>
        </authorList>
    </citation>
    <scope>NUCLEOTIDE SEQUENCE</scope>
    <source>
        <strain evidence="2">ChiGjej4B4-7305</strain>
    </source>
</reference>
<dbReference type="Proteomes" id="UP000824037">
    <property type="component" value="Unassembled WGS sequence"/>
</dbReference>
<dbReference type="GO" id="GO:0006950">
    <property type="term" value="P:response to stress"/>
    <property type="evidence" value="ECO:0007669"/>
    <property type="project" value="TreeGrafter"/>
</dbReference>
<dbReference type="InterPro" id="IPR036388">
    <property type="entry name" value="WH-like_DNA-bd_sf"/>
</dbReference>
<accession>A0A9D2EFH2</accession>
<evidence type="ECO:0000259" key="1">
    <source>
        <dbReference type="Pfam" id="PF12802"/>
    </source>
</evidence>
<dbReference type="Gene3D" id="1.10.10.10">
    <property type="entry name" value="Winged helix-like DNA-binding domain superfamily/Winged helix DNA-binding domain"/>
    <property type="match status" value="1"/>
</dbReference>
<feature type="domain" description="HTH marR-type" evidence="1">
    <location>
        <begin position="46"/>
        <end position="97"/>
    </location>
</feature>